<feature type="transmembrane region" description="Helical" evidence="1">
    <location>
        <begin position="104"/>
        <end position="121"/>
    </location>
</feature>
<evidence type="ECO:0000313" key="3">
    <source>
        <dbReference type="EMBL" id="PEG30182.1"/>
    </source>
</evidence>
<organism evidence="3 4">
    <name type="scientific">Clostridium neonatale</name>
    <dbReference type="NCBI Taxonomy" id="137838"/>
    <lineage>
        <taxon>Bacteria</taxon>
        <taxon>Bacillati</taxon>
        <taxon>Bacillota</taxon>
        <taxon>Clostridia</taxon>
        <taxon>Eubacteriales</taxon>
        <taxon>Clostridiaceae</taxon>
        <taxon>Clostridium</taxon>
    </lineage>
</organism>
<keyword evidence="1" id="KW-0472">Membrane</keyword>
<dbReference type="AlphaFoldDB" id="A0A2A7ME98"/>
<dbReference type="InterPro" id="IPR052901">
    <property type="entry name" value="Bact_TGase-like"/>
</dbReference>
<feature type="transmembrane region" description="Helical" evidence="1">
    <location>
        <begin position="33"/>
        <end position="50"/>
    </location>
</feature>
<sequence length="773" mass="90868">MKNEVKSEAYKFTRETFITFSIVYGILKCFNCELPLLLLFIASILVGSIIEISSNYKVKNGLFIILSIFFSLVIILGVFFHQNIFIFIKNAFLWSYEYIFKEQSFSLLYCIFISCTLLLVLMKMISFIEKNKIVFFLLLLGLMAFMIISSFYNIQWNPIPVGMSIFYFFDGIIQIYQVEILKRINYSSMFLLPFICITVLLSVCIPSNDEPIKWTFIKNTVYNVKDSMQGLVYYCIYGNNDEKYRFDVNRAGFSDEGGGFLGTLIDDKERNMFTVDVSDSVKTRYLYGITRSTYTRDGWQTDDEYVSEDEYKMELNEKLYNLYYSDLSNLQDEYFSRRVRYKISFNKLATNTVFRPENCISIDKYSDNADLKTIGDNIYFKNKHTKGYSYYASSLIMNMNNDEIKAYLERLNSKKNYYAKENKKEIDIEGSLFEQTAKELNFNDEKIKNIISDNFRKQLLERSKRIEEKYLQLPKDNSKKIKDLAEEITKGCTNQYDKAEAICNYLKENYKYSTKLDELPDGKDPVEYFLFEEKKGYCTYFASSMAILCRDVGIPTRYVEGAFINYRQKKDDAFVVKSGASHAWTEIYLEGFGWVRMDSTPGYGVDSISWRIINYSNRNENGYEVPVTEQTDSTQIISSLQSQSNNNVLVWIKYIIILVSIIVFLILCVLLLYKWNERRLYKKATNKEKAFICMKKIFSSLNKLGYPIIYGETIKEYLERLKSNENFEYDDIIDLLEWFQYVRYSNKSVAQEEVKKIENAASKKYRQKSKIEA</sequence>
<evidence type="ECO:0000256" key="1">
    <source>
        <dbReference type="SAM" id="Phobius"/>
    </source>
</evidence>
<dbReference type="RefSeq" id="WP_058294357.1">
    <property type="nucleotide sequence ID" value="NZ_CAMRXB010000037.1"/>
</dbReference>
<feature type="transmembrane region" description="Helical" evidence="1">
    <location>
        <begin position="651"/>
        <end position="673"/>
    </location>
</feature>
<gene>
    <name evidence="3" type="ORF">CQ394_00165</name>
</gene>
<reference evidence="3 4" key="1">
    <citation type="submission" date="2017-10" db="EMBL/GenBank/DDBJ databases">
        <title>Effective Description of Clostridium neonatale sp. nov. linked to necrotizing enterocolitis in neonates and a clarification of species assignable to the genus Clostridium (Prazmowski 1880) emend. Lawson and Rainey 2016.</title>
        <authorList>
            <person name="Bernard K."/>
            <person name="Burdz T."/>
            <person name="Wiebe D."/>
            <person name="Balcewich B."/>
            <person name="Alfa M."/>
            <person name="Bernier A.-M."/>
        </authorList>
    </citation>
    <scope>NUCLEOTIDE SEQUENCE [LARGE SCALE GENOMIC DNA]</scope>
    <source>
        <strain evidence="3 4">LCDC99A005</strain>
    </source>
</reference>
<proteinExistence type="predicted"/>
<accession>A0A2A7ME98</accession>
<dbReference type="InterPro" id="IPR002931">
    <property type="entry name" value="Transglutaminase-like"/>
</dbReference>
<keyword evidence="1" id="KW-0812">Transmembrane</keyword>
<feature type="transmembrane region" description="Helical" evidence="1">
    <location>
        <begin position="62"/>
        <end position="84"/>
    </location>
</feature>
<protein>
    <recommendedName>
        <fullName evidence="2">Transglutaminase-like domain-containing protein</fullName>
    </recommendedName>
</protein>
<dbReference type="SUPFAM" id="SSF54001">
    <property type="entry name" value="Cysteine proteinases"/>
    <property type="match status" value="1"/>
</dbReference>
<dbReference type="Proteomes" id="UP000220840">
    <property type="component" value="Unassembled WGS sequence"/>
</dbReference>
<dbReference type="SMART" id="SM00460">
    <property type="entry name" value="TGc"/>
    <property type="match status" value="1"/>
</dbReference>
<dbReference type="STRING" id="137838.GCA_001458595_01468"/>
<dbReference type="Pfam" id="PF01841">
    <property type="entry name" value="Transglut_core"/>
    <property type="match status" value="1"/>
</dbReference>
<dbReference type="PANTHER" id="PTHR42736">
    <property type="entry name" value="PROTEIN-GLUTAMINE GAMMA-GLUTAMYLTRANSFERASE"/>
    <property type="match status" value="1"/>
</dbReference>
<evidence type="ECO:0000313" key="4">
    <source>
        <dbReference type="Proteomes" id="UP000220840"/>
    </source>
</evidence>
<feature type="domain" description="Transglutaminase-like" evidence="2">
    <location>
        <begin position="530"/>
        <end position="601"/>
    </location>
</feature>
<keyword evidence="1" id="KW-1133">Transmembrane helix</keyword>
<name>A0A2A7ME98_9CLOT</name>
<dbReference type="InterPro" id="IPR038765">
    <property type="entry name" value="Papain-like_cys_pep_sf"/>
</dbReference>
<dbReference type="Gene3D" id="3.10.620.30">
    <property type="match status" value="1"/>
</dbReference>
<keyword evidence="4" id="KW-1185">Reference proteome</keyword>
<dbReference type="OrthoDB" id="9804872at2"/>
<evidence type="ECO:0000259" key="2">
    <source>
        <dbReference type="SMART" id="SM00460"/>
    </source>
</evidence>
<dbReference type="PANTHER" id="PTHR42736:SF1">
    <property type="entry name" value="PROTEIN-GLUTAMINE GAMMA-GLUTAMYLTRANSFERASE"/>
    <property type="match status" value="1"/>
</dbReference>
<comment type="caution">
    <text evidence="3">The sequence shown here is derived from an EMBL/GenBank/DDBJ whole genome shotgun (WGS) entry which is preliminary data.</text>
</comment>
<feature type="transmembrane region" description="Helical" evidence="1">
    <location>
        <begin position="133"/>
        <end position="152"/>
    </location>
</feature>
<dbReference type="EMBL" id="PDCJ01000001">
    <property type="protein sequence ID" value="PEG30182.1"/>
    <property type="molecule type" value="Genomic_DNA"/>
</dbReference>